<reference evidence="6 7" key="1">
    <citation type="submission" date="2018-10" db="EMBL/GenBank/DDBJ databases">
        <title>Genome Sequence of Cohnella sp.</title>
        <authorList>
            <person name="Srinivasan S."/>
            <person name="Kim M.K."/>
        </authorList>
    </citation>
    <scope>NUCLEOTIDE SEQUENCE [LARGE SCALE GENOMIC DNA]</scope>
    <source>
        <strain evidence="6 7">18JY8-7</strain>
    </source>
</reference>
<evidence type="ECO:0000256" key="3">
    <source>
        <dbReference type="ARBA" id="ARBA00022741"/>
    </source>
</evidence>
<name>A0A3G3JX42_9BACL</name>
<dbReference type="InterPro" id="IPR003439">
    <property type="entry name" value="ABC_transporter-like_ATP-bd"/>
</dbReference>
<sequence length="362" mass="39865">MDRRADRAGRRGRRVRPFPEIREAVKLSIQAENPVIELKSLVKKYGEFTAVDYLSLSVYPGEIFGLLGPNGAGKTTTILMMLGLTEPTSGSVKVCGIDSTRNPIQVKRKVGYMPDDVGFYEDRSALDNLLYTAGLNRVPPDEARERANLLLERVGLAEAARKRVGTFSRGMRQRLGLADVLIKNPEVIILDEPTLGIDPEGVRELLSLIRDLSRKEGLTVLLSSHHLHQVQQICDRVGLFVRGKLIASGDIDALSRQLDGAPSHRIEIDVSSSSGHLEEALRGIEGVSSVTRKEIDRLSSDSGGTDAPITLVVSSASDITPELADFVIRQGARIHGLRPHRYGLDDIYHRYFEGGETRERLG</sequence>
<feature type="domain" description="ABC transporter" evidence="5">
    <location>
        <begin position="36"/>
        <end position="267"/>
    </location>
</feature>
<dbReference type="PANTHER" id="PTHR43335:SF4">
    <property type="entry name" value="ABC TRANSPORTER, ATP-BINDING PROTEIN"/>
    <property type="match status" value="1"/>
</dbReference>
<dbReference type="SUPFAM" id="SSF52540">
    <property type="entry name" value="P-loop containing nucleoside triphosphate hydrolases"/>
    <property type="match status" value="1"/>
</dbReference>
<dbReference type="InterPro" id="IPR003593">
    <property type="entry name" value="AAA+_ATPase"/>
</dbReference>
<dbReference type="PROSITE" id="PS50893">
    <property type="entry name" value="ABC_TRANSPORTER_2"/>
    <property type="match status" value="1"/>
</dbReference>
<dbReference type="PANTHER" id="PTHR43335">
    <property type="entry name" value="ABC TRANSPORTER, ATP-BINDING PROTEIN"/>
    <property type="match status" value="1"/>
</dbReference>
<protein>
    <submittedName>
        <fullName evidence="6">ABC transporter ATP-binding protein</fullName>
    </submittedName>
</protein>
<dbReference type="GO" id="GO:0016887">
    <property type="term" value="F:ATP hydrolysis activity"/>
    <property type="evidence" value="ECO:0007669"/>
    <property type="project" value="InterPro"/>
</dbReference>
<dbReference type="Gene3D" id="3.40.50.300">
    <property type="entry name" value="P-loop containing nucleotide triphosphate hydrolases"/>
    <property type="match status" value="1"/>
</dbReference>
<keyword evidence="4 6" id="KW-0067">ATP-binding</keyword>
<comment type="similarity">
    <text evidence="1">Belongs to the ABC transporter superfamily.</text>
</comment>
<organism evidence="6 7">
    <name type="scientific">Cohnella candidum</name>
    <dbReference type="NCBI Taxonomy" id="2674991"/>
    <lineage>
        <taxon>Bacteria</taxon>
        <taxon>Bacillati</taxon>
        <taxon>Bacillota</taxon>
        <taxon>Bacilli</taxon>
        <taxon>Bacillales</taxon>
        <taxon>Paenibacillaceae</taxon>
        <taxon>Cohnella</taxon>
    </lineage>
</organism>
<evidence type="ECO:0000256" key="4">
    <source>
        <dbReference type="ARBA" id="ARBA00022840"/>
    </source>
</evidence>
<dbReference type="KEGG" id="coh:EAV92_09610"/>
<evidence type="ECO:0000313" key="7">
    <source>
        <dbReference type="Proteomes" id="UP000269097"/>
    </source>
</evidence>
<dbReference type="CDD" id="cd03230">
    <property type="entry name" value="ABC_DR_subfamily_A"/>
    <property type="match status" value="1"/>
</dbReference>
<keyword evidence="7" id="KW-1185">Reference proteome</keyword>
<keyword evidence="2" id="KW-0813">Transport</keyword>
<evidence type="ECO:0000256" key="2">
    <source>
        <dbReference type="ARBA" id="ARBA00022448"/>
    </source>
</evidence>
<dbReference type="Pfam" id="PF00005">
    <property type="entry name" value="ABC_tran"/>
    <property type="match status" value="1"/>
</dbReference>
<dbReference type="InterPro" id="IPR027417">
    <property type="entry name" value="P-loop_NTPase"/>
</dbReference>
<accession>A0A3G3JX42</accession>
<dbReference type="GO" id="GO:0005524">
    <property type="term" value="F:ATP binding"/>
    <property type="evidence" value="ECO:0007669"/>
    <property type="project" value="UniProtKB-KW"/>
</dbReference>
<evidence type="ECO:0000313" key="6">
    <source>
        <dbReference type="EMBL" id="AYQ72796.1"/>
    </source>
</evidence>
<dbReference type="SMART" id="SM00382">
    <property type="entry name" value="AAA"/>
    <property type="match status" value="1"/>
</dbReference>
<proteinExistence type="inferred from homology"/>
<evidence type="ECO:0000256" key="1">
    <source>
        <dbReference type="ARBA" id="ARBA00005417"/>
    </source>
</evidence>
<dbReference type="EMBL" id="CP033433">
    <property type="protein sequence ID" value="AYQ72796.1"/>
    <property type="molecule type" value="Genomic_DNA"/>
</dbReference>
<gene>
    <name evidence="6" type="ORF">EAV92_09610</name>
</gene>
<dbReference type="AlphaFoldDB" id="A0A3G3JX42"/>
<dbReference type="Proteomes" id="UP000269097">
    <property type="component" value="Chromosome"/>
</dbReference>
<keyword evidence="3" id="KW-0547">Nucleotide-binding</keyword>
<evidence type="ECO:0000259" key="5">
    <source>
        <dbReference type="PROSITE" id="PS50893"/>
    </source>
</evidence>